<dbReference type="SUPFAM" id="SSF49464">
    <property type="entry name" value="Carboxypeptidase regulatory domain-like"/>
    <property type="match status" value="1"/>
</dbReference>
<evidence type="ECO:0000256" key="5">
    <source>
        <dbReference type="ARBA" id="ARBA00023077"/>
    </source>
</evidence>
<reference evidence="13 14" key="1">
    <citation type="submission" date="2021-03" db="EMBL/GenBank/DDBJ databases">
        <title>Complete genome of Polaribacter_sp.SM13.</title>
        <authorList>
            <person name="Jeong S.W."/>
            <person name="Bae J.W."/>
        </authorList>
    </citation>
    <scope>NUCLEOTIDE SEQUENCE [LARGE SCALE GENOMIC DNA]</scope>
    <source>
        <strain evidence="13 14">SM13</strain>
    </source>
</reference>
<dbReference type="Gene3D" id="2.40.170.20">
    <property type="entry name" value="TonB-dependent receptor, beta-barrel domain"/>
    <property type="match status" value="1"/>
</dbReference>
<feature type="chain" id="PRO_5038099558" evidence="10">
    <location>
        <begin position="23"/>
        <end position="1107"/>
    </location>
</feature>
<comment type="subcellular location">
    <subcellularLocation>
        <location evidence="1 8">Cell outer membrane</location>
        <topology evidence="1 8">Multi-pass membrane protein</topology>
    </subcellularLocation>
</comment>
<dbReference type="InterPro" id="IPR036942">
    <property type="entry name" value="Beta-barrel_TonB_sf"/>
</dbReference>
<evidence type="ECO:0000256" key="3">
    <source>
        <dbReference type="ARBA" id="ARBA00022452"/>
    </source>
</evidence>
<dbReference type="Gene3D" id="2.170.130.10">
    <property type="entry name" value="TonB-dependent receptor, plug domain"/>
    <property type="match status" value="1"/>
</dbReference>
<dbReference type="NCBIfam" id="TIGR04056">
    <property type="entry name" value="OMP_RagA_SusC"/>
    <property type="match status" value="1"/>
</dbReference>
<sequence length="1107" mass="121009">MKTKFKGILTLLLAFVVQISFAQQKTVSGTVSEESGVLPGVSIVIKGTNKGTETNFDGKYSIKANSGDVLVFRYLGYKTTEKTVENSSVINVTMKEDANVLEEIVVVGYGTTTKKAYAGTATTISVENLEAKTFSNVSQALTGEVAGVTVINSSGQPGSVGTIRIRGYGSPNGNRTPLYVVDGVPFYGGSADTDTTDNNDAATNGLASINPSDILSTTILKDATATAIYGSRGANGVVLITTKKGRTGESYIEVDVKTSINSQVIKRYDVISSPEQYVGLVWEGLYNQGVTKGNANPIAFANARVLGKEGIGAGYNMWDATTGAALINPDTRTVRKNVKRLFTPEKFSDLAFGNGIRTEANLKMGGGSEKTRYFASIGYLKDNGYIINSDFKRYTTRLNINSKVKDWLDVSANIGYSFSITNNNGQTEGSENLFEFADKTAPIYPVFARYPNSAEKIPDLVYGGFQYDYGSATGTLNGFTRPRPQSNLLNPIGSATLDHLSNQNHGLNGSFTANFKLSDKLTFETRYGAQYGVTRRVDVLNHVYGTGSGPKGTITRTDFESWNYSFLQLLRYKNTFGDHELELLAAHESNERSEGFSREYKQNVFQPGVYTLSNYAEATRPSIGTTNASGIESYFSQINYNYNGKYYLTGSLRTDGSSRFVNNKWGTFGSIGAAWILSEEDFMADSFVSFLKAKVSYGVLGDQEGVSTSSGFTIYGREFVGGSLSIPETRPGNPDLTWETSKMFQAGIEMSLGNYLDMNLDYYRKNTDNLFFDQTRGPSAGFSSILVNDGEALNSGLEFDLTGHIINTNDFKLSLSLNGEVLENKMLAMPLDVSTGKQKVIDLNGYYAYAVDRSFYDFYMREWAGVDPTDGAPTWNQYYDDKNNNGIVDKGETGFSIDDGNGGNANGTGSLFEYRKKVPDANIKKTVTKSYSSATEVFLEKNLIPKLRGAFRLSGKIKSFDFSTQFLYSLGGYAYDAQYGELLSDRFGAAGNNFHKDILKRWQKPGDITNVPLLSNNEVKNGTSTSSRFITSTDFLALNNARVGYTLPSNFLSNKGIDAVNLWVSGDNLFIKSARQGFNPSLRENGNSARRIYAPATTITLGVRVKF</sequence>
<feature type="domain" description="TonB-dependent receptor plug" evidence="12">
    <location>
        <begin position="115"/>
        <end position="237"/>
    </location>
</feature>
<evidence type="ECO:0000313" key="13">
    <source>
        <dbReference type="EMBL" id="QTE23977.1"/>
    </source>
</evidence>
<evidence type="ECO:0000256" key="8">
    <source>
        <dbReference type="PROSITE-ProRule" id="PRU01360"/>
    </source>
</evidence>
<dbReference type="SUPFAM" id="SSF56935">
    <property type="entry name" value="Porins"/>
    <property type="match status" value="1"/>
</dbReference>
<comment type="similarity">
    <text evidence="8 9">Belongs to the TonB-dependent receptor family.</text>
</comment>
<evidence type="ECO:0000259" key="12">
    <source>
        <dbReference type="Pfam" id="PF07715"/>
    </source>
</evidence>
<keyword evidence="2 8" id="KW-0813">Transport</keyword>
<dbReference type="InterPro" id="IPR023997">
    <property type="entry name" value="TonB-dep_OMP_SusC/RagA_CS"/>
</dbReference>
<evidence type="ECO:0000259" key="11">
    <source>
        <dbReference type="Pfam" id="PF00593"/>
    </source>
</evidence>
<dbReference type="KEGG" id="pcea:J3359_06830"/>
<dbReference type="Pfam" id="PF00593">
    <property type="entry name" value="TonB_dep_Rec_b-barrel"/>
    <property type="match status" value="1"/>
</dbReference>
<organism evidence="13 14">
    <name type="scientific">Polaribacter cellanae</name>
    <dbReference type="NCBI Taxonomy" id="2818493"/>
    <lineage>
        <taxon>Bacteria</taxon>
        <taxon>Pseudomonadati</taxon>
        <taxon>Bacteroidota</taxon>
        <taxon>Flavobacteriia</taxon>
        <taxon>Flavobacteriales</taxon>
        <taxon>Flavobacteriaceae</taxon>
    </lineage>
</organism>
<keyword evidence="3 8" id="KW-1134">Transmembrane beta strand</keyword>
<dbReference type="InterPro" id="IPR008969">
    <property type="entry name" value="CarboxyPept-like_regulatory"/>
</dbReference>
<feature type="domain" description="TonB-dependent receptor-like beta-barrel" evidence="11">
    <location>
        <begin position="463"/>
        <end position="970"/>
    </location>
</feature>
<dbReference type="InterPro" id="IPR012910">
    <property type="entry name" value="Plug_dom"/>
</dbReference>
<dbReference type="InterPro" id="IPR000531">
    <property type="entry name" value="Beta-barrel_TonB"/>
</dbReference>
<keyword evidence="5 9" id="KW-0798">TonB box</keyword>
<accession>A0A975CRL0</accession>
<feature type="signal peptide" evidence="10">
    <location>
        <begin position="1"/>
        <end position="22"/>
    </location>
</feature>
<dbReference type="PROSITE" id="PS52016">
    <property type="entry name" value="TONB_DEPENDENT_REC_3"/>
    <property type="match status" value="1"/>
</dbReference>
<dbReference type="GO" id="GO:0015344">
    <property type="term" value="F:siderophore uptake transmembrane transporter activity"/>
    <property type="evidence" value="ECO:0007669"/>
    <property type="project" value="TreeGrafter"/>
</dbReference>
<dbReference type="Pfam" id="PF07715">
    <property type="entry name" value="Plug"/>
    <property type="match status" value="1"/>
</dbReference>
<dbReference type="InterPro" id="IPR023996">
    <property type="entry name" value="TonB-dep_OMP_SusC/RagA"/>
</dbReference>
<dbReference type="GO" id="GO:0044718">
    <property type="term" value="P:siderophore transmembrane transport"/>
    <property type="evidence" value="ECO:0007669"/>
    <property type="project" value="TreeGrafter"/>
</dbReference>
<evidence type="ECO:0000256" key="1">
    <source>
        <dbReference type="ARBA" id="ARBA00004571"/>
    </source>
</evidence>
<keyword evidence="7 8" id="KW-0998">Cell outer membrane</keyword>
<evidence type="ECO:0000256" key="10">
    <source>
        <dbReference type="SAM" id="SignalP"/>
    </source>
</evidence>
<dbReference type="NCBIfam" id="TIGR04057">
    <property type="entry name" value="SusC_RagA_signa"/>
    <property type="match status" value="1"/>
</dbReference>
<dbReference type="AlphaFoldDB" id="A0A975CRL0"/>
<evidence type="ECO:0000256" key="2">
    <source>
        <dbReference type="ARBA" id="ARBA00022448"/>
    </source>
</evidence>
<evidence type="ECO:0000313" key="14">
    <source>
        <dbReference type="Proteomes" id="UP000663920"/>
    </source>
</evidence>
<dbReference type="Proteomes" id="UP000663920">
    <property type="component" value="Chromosome"/>
</dbReference>
<proteinExistence type="inferred from homology"/>
<dbReference type="Pfam" id="PF13715">
    <property type="entry name" value="CarbopepD_reg_2"/>
    <property type="match status" value="1"/>
</dbReference>
<dbReference type="GO" id="GO:0009279">
    <property type="term" value="C:cell outer membrane"/>
    <property type="evidence" value="ECO:0007669"/>
    <property type="project" value="UniProtKB-SubCell"/>
</dbReference>
<protein>
    <submittedName>
        <fullName evidence="13">SusC/RagA family TonB-linked outer membrane protein</fullName>
    </submittedName>
</protein>
<evidence type="ECO:0000256" key="6">
    <source>
        <dbReference type="ARBA" id="ARBA00023136"/>
    </source>
</evidence>
<evidence type="ECO:0000256" key="4">
    <source>
        <dbReference type="ARBA" id="ARBA00022692"/>
    </source>
</evidence>
<evidence type="ECO:0000256" key="9">
    <source>
        <dbReference type="RuleBase" id="RU003357"/>
    </source>
</evidence>
<dbReference type="InterPro" id="IPR039426">
    <property type="entry name" value="TonB-dep_rcpt-like"/>
</dbReference>
<dbReference type="PANTHER" id="PTHR30069">
    <property type="entry name" value="TONB-DEPENDENT OUTER MEMBRANE RECEPTOR"/>
    <property type="match status" value="1"/>
</dbReference>
<keyword evidence="4 8" id="KW-0812">Transmembrane</keyword>
<evidence type="ECO:0000256" key="7">
    <source>
        <dbReference type="ARBA" id="ARBA00023237"/>
    </source>
</evidence>
<dbReference type="PANTHER" id="PTHR30069:SF37">
    <property type="entry name" value="FERRIC VIBRIOBACTIN RECEPTOR VIUA"/>
    <property type="match status" value="1"/>
</dbReference>
<name>A0A975CRL0_9FLAO</name>
<gene>
    <name evidence="13" type="ORF">J3359_06830</name>
</gene>
<dbReference type="EMBL" id="CP071869">
    <property type="protein sequence ID" value="QTE23977.1"/>
    <property type="molecule type" value="Genomic_DNA"/>
</dbReference>
<dbReference type="RefSeq" id="WP_208079962.1">
    <property type="nucleotide sequence ID" value="NZ_CP071869.1"/>
</dbReference>
<keyword evidence="6 8" id="KW-0472">Membrane</keyword>
<dbReference type="InterPro" id="IPR037066">
    <property type="entry name" value="Plug_dom_sf"/>
</dbReference>
<keyword evidence="10" id="KW-0732">Signal</keyword>
<keyword evidence="14" id="KW-1185">Reference proteome</keyword>